<proteinExistence type="predicted"/>
<evidence type="ECO:0000313" key="2">
    <source>
        <dbReference type="Proteomes" id="UP000215433"/>
    </source>
</evidence>
<name>A0A229VYP2_9BIFI</name>
<keyword evidence="2" id="KW-1185">Reference proteome</keyword>
<comment type="caution">
    <text evidence="1">The sequence shown here is derived from an EMBL/GenBank/DDBJ whole genome shotgun (WGS) entry which is preliminary data.</text>
</comment>
<sequence length="236" mass="25907">MPGEGPSLIHSTDVTGHMALHRLVAMGVLTRLDDTCGYRNDYADTPLGRALIVEPMIPYGATAAGKLALWVWVGGRFPACFDLISTSHYRARVHGRDMHVHNRRMLTNHMVLLAGLRITSPIRTACDLACMEPAERQGCDVNQLLAVLMTKYEISPDDCLNMLWRNQRWPRHSLGITTFIALKRRRKSWPGVDDDGTGWGAASAADGDGMVGSAHPDVQYGSARPTNVFVHCDGSA</sequence>
<dbReference type="Proteomes" id="UP000215433">
    <property type="component" value="Unassembled WGS sequence"/>
</dbReference>
<dbReference type="AlphaFoldDB" id="A0A229VYP2"/>
<organism evidence="1 2">
    <name type="scientific">Bifidobacterium vansinderenii</name>
    <dbReference type="NCBI Taxonomy" id="1984871"/>
    <lineage>
        <taxon>Bacteria</taxon>
        <taxon>Bacillati</taxon>
        <taxon>Actinomycetota</taxon>
        <taxon>Actinomycetes</taxon>
        <taxon>Bifidobacteriales</taxon>
        <taxon>Bifidobacteriaceae</taxon>
        <taxon>Bifidobacterium</taxon>
    </lineage>
</organism>
<accession>A0A229VYP2</accession>
<reference evidence="1 2" key="1">
    <citation type="submission" date="2017-05" db="EMBL/GenBank/DDBJ databases">
        <title>Bifidobacterium vansinderenii sp. nov.</title>
        <authorList>
            <person name="Lugli G.A."/>
            <person name="Duranti S."/>
            <person name="Mangifesta M."/>
        </authorList>
    </citation>
    <scope>NUCLEOTIDE SEQUENCE [LARGE SCALE GENOMIC DNA]</scope>
    <source>
        <strain evidence="1 2">Tam10B</strain>
    </source>
</reference>
<gene>
    <name evidence="1" type="ORF">Tam10B_1075</name>
</gene>
<evidence type="ECO:0000313" key="1">
    <source>
        <dbReference type="EMBL" id="OXN00676.1"/>
    </source>
</evidence>
<protein>
    <submittedName>
        <fullName evidence="1">Uncharacterized protein</fullName>
    </submittedName>
</protein>
<dbReference type="EMBL" id="NEWD01000010">
    <property type="protein sequence ID" value="OXN00676.1"/>
    <property type="molecule type" value="Genomic_DNA"/>
</dbReference>